<organism evidence="1 2">
    <name type="scientific">Schizophyllum amplum</name>
    <dbReference type="NCBI Taxonomy" id="97359"/>
    <lineage>
        <taxon>Eukaryota</taxon>
        <taxon>Fungi</taxon>
        <taxon>Dikarya</taxon>
        <taxon>Basidiomycota</taxon>
        <taxon>Agaricomycotina</taxon>
        <taxon>Agaricomycetes</taxon>
        <taxon>Agaricomycetidae</taxon>
        <taxon>Agaricales</taxon>
        <taxon>Schizophyllaceae</taxon>
        <taxon>Schizophyllum</taxon>
    </lineage>
</organism>
<protein>
    <submittedName>
        <fullName evidence="1">Uncharacterized protein</fullName>
    </submittedName>
</protein>
<dbReference type="Proteomes" id="UP000320762">
    <property type="component" value="Unassembled WGS sequence"/>
</dbReference>
<accession>A0A550BUF3</accession>
<evidence type="ECO:0000313" key="1">
    <source>
        <dbReference type="EMBL" id="TRM56177.1"/>
    </source>
</evidence>
<evidence type="ECO:0000313" key="2">
    <source>
        <dbReference type="Proteomes" id="UP000320762"/>
    </source>
</evidence>
<dbReference type="AlphaFoldDB" id="A0A550BUF3"/>
<name>A0A550BUF3_9AGAR</name>
<dbReference type="EMBL" id="VDMD01000078">
    <property type="protein sequence ID" value="TRM56177.1"/>
    <property type="molecule type" value="Genomic_DNA"/>
</dbReference>
<sequence length="165" mass="17949">MSLVVLLSRRAELSRGTSHRTRRCRLAVLLLAVSDSPSPSPSSRPASSRRAVPLAVLLNAPSPSPSSSTSRSTRVLSTSILSRLPSRLVRRETSWLVGSPRRPILSSRPIVSYLAPLMRLAAFARNDTASYSPDVHPFESPNVRYLGSRGIRPLESTQDVHTIAG</sequence>
<reference evidence="1 2" key="1">
    <citation type="journal article" date="2019" name="New Phytol.">
        <title>Comparative genomics reveals unique wood-decay strategies and fruiting body development in the Schizophyllaceae.</title>
        <authorList>
            <person name="Almasi E."/>
            <person name="Sahu N."/>
            <person name="Krizsan K."/>
            <person name="Balint B."/>
            <person name="Kovacs G.M."/>
            <person name="Kiss B."/>
            <person name="Cseklye J."/>
            <person name="Drula E."/>
            <person name="Henrissat B."/>
            <person name="Nagy I."/>
            <person name="Chovatia M."/>
            <person name="Adam C."/>
            <person name="LaButti K."/>
            <person name="Lipzen A."/>
            <person name="Riley R."/>
            <person name="Grigoriev I.V."/>
            <person name="Nagy L.G."/>
        </authorList>
    </citation>
    <scope>NUCLEOTIDE SEQUENCE [LARGE SCALE GENOMIC DNA]</scope>
    <source>
        <strain evidence="1 2">NL-1724</strain>
    </source>
</reference>
<proteinExistence type="predicted"/>
<comment type="caution">
    <text evidence="1">The sequence shown here is derived from an EMBL/GenBank/DDBJ whole genome shotgun (WGS) entry which is preliminary data.</text>
</comment>
<keyword evidence="2" id="KW-1185">Reference proteome</keyword>
<gene>
    <name evidence="1" type="ORF">BD626DRAFT_259320</name>
</gene>